<dbReference type="Proteomes" id="UP000327118">
    <property type="component" value="Unassembled WGS sequence"/>
</dbReference>
<dbReference type="PANTHER" id="PTHR48112:SF22">
    <property type="entry name" value="MITOCHONDRIAL TRANSCRIPTION FACTOR A, ISOFORM B"/>
    <property type="match status" value="1"/>
</dbReference>
<keyword evidence="2" id="KW-0539">Nucleus</keyword>
<evidence type="ECO:0000256" key="3">
    <source>
        <dbReference type="SAM" id="MobiDB-lite"/>
    </source>
</evidence>
<keyword evidence="6" id="KW-1185">Reference proteome</keyword>
<dbReference type="AlphaFoldDB" id="A0A5N6Z7X1"/>
<evidence type="ECO:0000256" key="1">
    <source>
        <dbReference type="ARBA" id="ARBA00023125"/>
    </source>
</evidence>
<dbReference type="GO" id="GO:0003677">
    <property type="term" value="F:DNA binding"/>
    <property type="evidence" value="ECO:0007669"/>
    <property type="project" value="UniProtKB-UniRule"/>
</dbReference>
<organism evidence="5 6">
    <name type="scientific">Aspergillus coremiiformis</name>
    <dbReference type="NCBI Taxonomy" id="138285"/>
    <lineage>
        <taxon>Eukaryota</taxon>
        <taxon>Fungi</taxon>
        <taxon>Dikarya</taxon>
        <taxon>Ascomycota</taxon>
        <taxon>Pezizomycotina</taxon>
        <taxon>Eurotiomycetes</taxon>
        <taxon>Eurotiomycetidae</taxon>
        <taxon>Eurotiales</taxon>
        <taxon>Aspergillaceae</taxon>
        <taxon>Aspergillus</taxon>
        <taxon>Aspergillus subgen. Circumdati</taxon>
    </lineage>
</organism>
<dbReference type="Pfam" id="PF00505">
    <property type="entry name" value="HMG_box"/>
    <property type="match status" value="1"/>
</dbReference>
<dbReference type="SUPFAM" id="SSF47095">
    <property type="entry name" value="HMG-box"/>
    <property type="match status" value="1"/>
</dbReference>
<evidence type="ECO:0000313" key="5">
    <source>
        <dbReference type="EMBL" id="KAE8353283.1"/>
    </source>
</evidence>
<feature type="DNA-binding region" description="HMG box" evidence="2">
    <location>
        <begin position="241"/>
        <end position="307"/>
    </location>
</feature>
<dbReference type="InterPro" id="IPR050342">
    <property type="entry name" value="HMGB"/>
</dbReference>
<evidence type="ECO:0000256" key="2">
    <source>
        <dbReference type="PROSITE-ProRule" id="PRU00267"/>
    </source>
</evidence>
<accession>A0A5N6Z7X1</accession>
<reference evidence="6" key="1">
    <citation type="submission" date="2019-04" db="EMBL/GenBank/DDBJ databases">
        <title>Friends and foes A comparative genomics studyof 23 Aspergillus species from section Flavi.</title>
        <authorList>
            <consortium name="DOE Joint Genome Institute"/>
            <person name="Kjaerbolling I."/>
            <person name="Vesth T."/>
            <person name="Frisvad J.C."/>
            <person name="Nybo J.L."/>
            <person name="Theobald S."/>
            <person name="Kildgaard S."/>
            <person name="Isbrandt T."/>
            <person name="Kuo A."/>
            <person name="Sato A."/>
            <person name="Lyhne E.K."/>
            <person name="Kogle M.E."/>
            <person name="Wiebenga A."/>
            <person name="Kun R.S."/>
            <person name="Lubbers R.J."/>
            <person name="Makela M.R."/>
            <person name="Barry K."/>
            <person name="Chovatia M."/>
            <person name="Clum A."/>
            <person name="Daum C."/>
            <person name="Haridas S."/>
            <person name="He G."/>
            <person name="LaButti K."/>
            <person name="Lipzen A."/>
            <person name="Mondo S."/>
            <person name="Riley R."/>
            <person name="Salamov A."/>
            <person name="Simmons B.A."/>
            <person name="Magnuson J.K."/>
            <person name="Henrissat B."/>
            <person name="Mortensen U.H."/>
            <person name="Larsen T.O."/>
            <person name="Devries R.P."/>
            <person name="Grigoriev I.V."/>
            <person name="Machida M."/>
            <person name="Baker S.E."/>
            <person name="Andersen M.R."/>
        </authorList>
    </citation>
    <scope>NUCLEOTIDE SEQUENCE [LARGE SCALE GENOMIC DNA]</scope>
    <source>
        <strain evidence="6">CBS 553.77</strain>
    </source>
</reference>
<dbReference type="PROSITE" id="PS50118">
    <property type="entry name" value="HMG_BOX_2"/>
    <property type="match status" value="1"/>
</dbReference>
<sequence>MSLNLARGVGILQNLQLSHAFSRSIHVASTQSHVRHICLVTRGQSLRSIFKTLPSTGVLSQRLIKTYATQSDDNGKKAKPTKSSQSGKKTEKPAETKKSSTTKPKPRGRTPLTEEQMEAKKAQQLKQHVKDLKAAALKPPGKLPATVWNLALSSKLLEASETDKPAEAFKAAVALAKSISQEERERLSTIADYNRKTNETVYDKWIKTHTPLQIKEANMARSRLNKLTSKRYPALRDDRLVKSPRTSFVFFYTERLEQGDFKHMSLKDIVAQVASEWNGMTESEKEKYVQLGLADRKRYAQEYQDVYGEEPRRMAVKDL</sequence>
<keyword evidence="1 2" id="KW-0238">DNA-binding</keyword>
<gene>
    <name evidence="5" type="ORF">BDV28DRAFT_111010</name>
</gene>
<evidence type="ECO:0000259" key="4">
    <source>
        <dbReference type="PROSITE" id="PS50118"/>
    </source>
</evidence>
<proteinExistence type="predicted"/>
<dbReference type="EMBL" id="ML739102">
    <property type="protein sequence ID" value="KAE8353283.1"/>
    <property type="molecule type" value="Genomic_DNA"/>
</dbReference>
<dbReference type="OrthoDB" id="1919336at2759"/>
<feature type="domain" description="HMG box" evidence="4">
    <location>
        <begin position="241"/>
        <end position="307"/>
    </location>
</feature>
<evidence type="ECO:0000313" key="6">
    <source>
        <dbReference type="Proteomes" id="UP000327118"/>
    </source>
</evidence>
<feature type="region of interest" description="Disordered" evidence="3">
    <location>
        <begin position="70"/>
        <end position="123"/>
    </location>
</feature>
<name>A0A5N6Z7X1_9EURO</name>
<dbReference type="SMART" id="SM00398">
    <property type="entry name" value="HMG"/>
    <property type="match status" value="1"/>
</dbReference>
<dbReference type="PANTHER" id="PTHR48112">
    <property type="entry name" value="HIGH MOBILITY GROUP PROTEIN DSP1"/>
    <property type="match status" value="1"/>
</dbReference>
<feature type="compositionally biased region" description="Basic and acidic residues" evidence="3">
    <location>
        <begin position="88"/>
        <end position="98"/>
    </location>
</feature>
<dbReference type="InterPro" id="IPR009071">
    <property type="entry name" value="HMG_box_dom"/>
</dbReference>
<dbReference type="InterPro" id="IPR036910">
    <property type="entry name" value="HMG_box_dom_sf"/>
</dbReference>
<protein>
    <recommendedName>
        <fullName evidence="4">HMG box domain-containing protein</fullName>
    </recommendedName>
</protein>
<dbReference type="CDD" id="cd00084">
    <property type="entry name" value="HMG-box_SF"/>
    <property type="match status" value="1"/>
</dbReference>
<dbReference type="GO" id="GO:0005634">
    <property type="term" value="C:nucleus"/>
    <property type="evidence" value="ECO:0007669"/>
    <property type="project" value="UniProtKB-UniRule"/>
</dbReference>
<dbReference type="Gene3D" id="1.10.30.10">
    <property type="entry name" value="High mobility group box domain"/>
    <property type="match status" value="1"/>
</dbReference>